<dbReference type="OrthoDB" id="9773828at2"/>
<reference evidence="2 3" key="1">
    <citation type="submission" date="2019-03" db="EMBL/GenBank/DDBJ databases">
        <title>Flavobacterium AR-3-4 sp. nov. isolated from arctic soil.</title>
        <authorList>
            <person name="Chaudhary D.K."/>
        </authorList>
    </citation>
    <scope>NUCLEOTIDE SEQUENCE [LARGE SCALE GENOMIC DNA]</scope>
    <source>
        <strain evidence="2 3">AR-3-4</strain>
    </source>
</reference>
<proteinExistence type="predicted"/>
<dbReference type="SUPFAM" id="SSF51430">
    <property type="entry name" value="NAD(P)-linked oxidoreductase"/>
    <property type="match status" value="1"/>
</dbReference>
<evidence type="ECO:0000313" key="3">
    <source>
        <dbReference type="Proteomes" id="UP000295479"/>
    </source>
</evidence>
<feature type="domain" description="NADP-dependent oxidoreductase" evidence="1">
    <location>
        <begin position="15"/>
        <end position="192"/>
    </location>
</feature>
<dbReference type="InterPro" id="IPR023210">
    <property type="entry name" value="NADP_OxRdtase_dom"/>
</dbReference>
<dbReference type="InterPro" id="IPR036812">
    <property type="entry name" value="NAD(P)_OxRdtase_dom_sf"/>
</dbReference>
<dbReference type="InterPro" id="IPR053135">
    <property type="entry name" value="AKR2_Oxidoreductase"/>
</dbReference>
<dbReference type="EMBL" id="SMFK01000014">
    <property type="protein sequence ID" value="TDD94685.1"/>
    <property type="molecule type" value="Genomic_DNA"/>
</dbReference>
<evidence type="ECO:0000313" key="2">
    <source>
        <dbReference type="EMBL" id="TDD94685.1"/>
    </source>
</evidence>
<evidence type="ECO:0000259" key="1">
    <source>
        <dbReference type="Pfam" id="PF00248"/>
    </source>
</evidence>
<organism evidence="2 3">
    <name type="scientific">Flavobacterium cellulosilyticum</name>
    <dbReference type="NCBI Taxonomy" id="2541731"/>
    <lineage>
        <taxon>Bacteria</taxon>
        <taxon>Pseudomonadati</taxon>
        <taxon>Bacteroidota</taxon>
        <taxon>Flavobacteriia</taxon>
        <taxon>Flavobacteriales</taxon>
        <taxon>Flavobacteriaceae</taxon>
        <taxon>Flavobacterium</taxon>
    </lineage>
</organism>
<protein>
    <submittedName>
        <fullName evidence="2">Aldo/keto reductase</fullName>
    </submittedName>
</protein>
<accession>A0A4R5C6K3</accession>
<keyword evidence="3" id="KW-1185">Reference proteome</keyword>
<dbReference type="PANTHER" id="PTHR43312">
    <property type="entry name" value="D-THREO-ALDOSE 1-DEHYDROGENASE"/>
    <property type="match status" value="1"/>
</dbReference>
<comment type="caution">
    <text evidence="2">The sequence shown here is derived from an EMBL/GenBank/DDBJ whole genome shotgun (WGS) entry which is preliminary data.</text>
</comment>
<name>A0A4R5C6K3_9FLAO</name>
<dbReference type="Proteomes" id="UP000295479">
    <property type="component" value="Unassembled WGS sequence"/>
</dbReference>
<dbReference type="Gene3D" id="3.20.20.100">
    <property type="entry name" value="NADP-dependent oxidoreductase domain"/>
    <property type="match status" value="1"/>
</dbReference>
<sequence length="280" mass="31908">MKKVKLYKDIESSVIGFGCAPILGAVDAQKAKEAINFAMEMGVNHFDLARSYGYGEAENFVGKLLISNRKNIVISSKFGIKANFKAKLFRPLKPIARNVIDIKKKYLVKANEEKVSKKNIISNTFHNRIELNPKEMILSLEESLKSLKTDYLDYFFIHEPLEKILNIDELLETGMNLKKVGKIRAFGIAFMQSENEIHREYLDEFDILQYNNSPGITGYNDLVKNRGGASNIFFSPINGGDYKLTAEEKLLKLHLDFPKSVILCSMFNKKHIQNNVSIFK</sequence>
<gene>
    <name evidence="2" type="ORF">E0F76_15715</name>
</gene>
<dbReference type="PANTHER" id="PTHR43312:SF1">
    <property type="entry name" value="NADP-DEPENDENT OXIDOREDUCTASE DOMAIN-CONTAINING PROTEIN"/>
    <property type="match status" value="1"/>
</dbReference>
<dbReference type="Pfam" id="PF00248">
    <property type="entry name" value="Aldo_ket_red"/>
    <property type="match status" value="1"/>
</dbReference>
<dbReference type="AlphaFoldDB" id="A0A4R5C6K3"/>
<dbReference type="RefSeq" id="WP_132008279.1">
    <property type="nucleotide sequence ID" value="NZ_SMFK01000014.1"/>
</dbReference>